<name>A0A3L6EMN2_MAIZE</name>
<dbReference type="AlphaFoldDB" id="A0A3L6EMN2"/>
<reference evidence="2 3" key="1">
    <citation type="journal article" date="2018" name="Nat. Genet.">
        <title>Extensive intraspecific gene order and gene structural variations between Mo17 and other maize genomes.</title>
        <authorList>
            <person name="Sun S."/>
            <person name="Zhou Y."/>
            <person name="Chen J."/>
            <person name="Shi J."/>
            <person name="Zhao H."/>
            <person name="Zhao H."/>
            <person name="Song W."/>
            <person name="Zhang M."/>
            <person name="Cui Y."/>
            <person name="Dong X."/>
            <person name="Liu H."/>
            <person name="Ma X."/>
            <person name="Jiao Y."/>
            <person name="Wang B."/>
            <person name="Wei X."/>
            <person name="Stein J.C."/>
            <person name="Glaubitz J.C."/>
            <person name="Lu F."/>
            <person name="Yu G."/>
            <person name="Liang C."/>
            <person name="Fengler K."/>
            <person name="Li B."/>
            <person name="Rafalski A."/>
            <person name="Schnable P.S."/>
            <person name="Ware D.H."/>
            <person name="Buckler E.S."/>
            <person name="Lai J."/>
        </authorList>
    </citation>
    <scope>NUCLEOTIDE SEQUENCE [LARGE SCALE GENOMIC DNA]</scope>
    <source>
        <strain evidence="3">cv. Missouri 17</strain>
        <tissue evidence="2">Seedling</tissue>
    </source>
</reference>
<dbReference type="Proteomes" id="UP000251960">
    <property type="component" value="Chromosome 5"/>
</dbReference>
<feature type="region of interest" description="Disordered" evidence="1">
    <location>
        <begin position="64"/>
        <end position="89"/>
    </location>
</feature>
<gene>
    <name evidence="2" type="ORF">Zm00014a_004799</name>
</gene>
<proteinExistence type="predicted"/>
<dbReference type="EMBL" id="NCVQ01000006">
    <property type="protein sequence ID" value="PWZ21888.1"/>
    <property type="molecule type" value="Genomic_DNA"/>
</dbReference>
<sequence>MGKSSAALEIMEVAPWLESACSKGAWPASKQGGGGPRPWKKKRACSPWEGHAELLLGHGRRGVHALDRKGKEGRRAEERDEVRHGERSQAPCLLPWSREEERGALLLRVGEEDREERLWRLKKWRGGNGK</sequence>
<evidence type="ECO:0000313" key="3">
    <source>
        <dbReference type="Proteomes" id="UP000251960"/>
    </source>
</evidence>
<accession>A0A3L6EMN2</accession>
<feature type="compositionally biased region" description="Basic and acidic residues" evidence="1">
    <location>
        <begin position="64"/>
        <end position="87"/>
    </location>
</feature>
<evidence type="ECO:0000256" key="1">
    <source>
        <dbReference type="SAM" id="MobiDB-lite"/>
    </source>
</evidence>
<comment type="caution">
    <text evidence="2">The sequence shown here is derived from an EMBL/GenBank/DDBJ whole genome shotgun (WGS) entry which is preliminary data.</text>
</comment>
<evidence type="ECO:0000313" key="2">
    <source>
        <dbReference type="EMBL" id="PWZ21888.1"/>
    </source>
</evidence>
<protein>
    <submittedName>
        <fullName evidence="2">Uncharacterized protein</fullName>
    </submittedName>
</protein>
<feature type="region of interest" description="Disordered" evidence="1">
    <location>
        <begin position="23"/>
        <end position="43"/>
    </location>
</feature>
<organism evidence="2 3">
    <name type="scientific">Zea mays</name>
    <name type="common">Maize</name>
    <dbReference type="NCBI Taxonomy" id="4577"/>
    <lineage>
        <taxon>Eukaryota</taxon>
        <taxon>Viridiplantae</taxon>
        <taxon>Streptophyta</taxon>
        <taxon>Embryophyta</taxon>
        <taxon>Tracheophyta</taxon>
        <taxon>Spermatophyta</taxon>
        <taxon>Magnoliopsida</taxon>
        <taxon>Liliopsida</taxon>
        <taxon>Poales</taxon>
        <taxon>Poaceae</taxon>
        <taxon>PACMAD clade</taxon>
        <taxon>Panicoideae</taxon>
        <taxon>Andropogonodae</taxon>
        <taxon>Andropogoneae</taxon>
        <taxon>Tripsacinae</taxon>
        <taxon>Zea</taxon>
    </lineage>
</organism>